<name>A0A645CTA0_9ZZZZ</name>
<feature type="transmembrane region" description="Helical" evidence="1">
    <location>
        <begin position="6"/>
        <end position="27"/>
    </location>
</feature>
<evidence type="ECO:0000313" key="2">
    <source>
        <dbReference type="EMBL" id="MPM80119.1"/>
    </source>
</evidence>
<protein>
    <submittedName>
        <fullName evidence="2">Uncharacterized protein</fullName>
    </submittedName>
</protein>
<comment type="caution">
    <text evidence="2">The sequence shown here is derived from an EMBL/GenBank/DDBJ whole genome shotgun (WGS) entry which is preliminary data.</text>
</comment>
<evidence type="ECO:0000256" key="1">
    <source>
        <dbReference type="SAM" id="Phobius"/>
    </source>
</evidence>
<reference evidence="2" key="1">
    <citation type="submission" date="2019-08" db="EMBL/GenBank/DDBJ databases">
        <authorList>
            <person name="Kucharzyk K."/>
            <person name="Murdoch R.W."/>
            <person name="Higgins S."/>
            <person name="Loffler F."/>
        </authorList>
    </citation>
    <scope>NUCLEOTIDE SEQUENCE</scope>
</reference>
<accession>A0A645CTA0</accession>
<keyword evidence="1" id="KW-0812">Transmembrane</keyword>
<sequence length="67" mass="7443">MKDRSIVLNILITILFILLTIAGIISYKSIDWDVLKKIEQQNLVLPTPILKPSISSESVTTSSSSQK</sequence>
<dbReference type="AlphaFoldDB" id="A0A645CTA0"/>
<dbReference type="EMBL" id="VSSQ01029832">
    <property type="protein sequence ID" value="MPM80119.1"/>
    <property type="molecule type" value="Genomic_DNA"/>
</dbReference>
<keyword evidence="1" id="KW-0472">Membrane</keyword>
<proteinExistence type="predicted"/>
<organism evidence="2">
    <name type="scientific">bioreactor metagenome</name>
    <dbReference type="NCBI Taxonomy" id="1076179"/>
    <lineage>
        <taxon>unclassified sequences</taxon>
        <taxon>metagenomes</taxon>
        <taxon>ecological metagenomes</taxon>
    </lineage>
</organism>
<keyword evidence="1" id="KW-1133">Transmembrane helix</keyword>
<gene>
    <name evidence="2" type="ORF">SDC9_127165</name>
</gene>